<evidence type="ECO:0000313" key="3">
    <source>
        <dbReference type="Proteomes" id="UP000236738"/>
    </source>
</evidence>
<reference evidence="3" key="1">
    <citation type="submission" date="2016-10" db="EMBL/GenBank/DDBJ databases">
        <authorList>
            <person name="Varghese N."/>
            <person name="Submissions S."/>
        </authorList>
    </citation>
    <scope>NUCLEOTIDE SEQUENCE [LARGE SCALE GENOMIC DNA]</scope>
    <source>
        <strain evidence="3">DSM 21580</strain>
    </source>
</reference>
<gene>
    <name evidence="2" type="ORF">SAMN05421847_1508</name>
</gene>
<keyword evidence="3" id="KW-1185">Reference proteome</keyword>
<feature type="transmembrane region" description="Helical" evidence="1">
    <location>
        <begin position="6"/>
        <end position="24"/>
    </location>
</feature>
<dbReference type="RefSeq" id="WP_103913491.1">
    <property type="nucleotide sequence ID" value="NZ_FNUS01000003.1"/>
</dbReference>
<keyword evidence="1" id="KW-1133">Transmembrane helix</keyword>
<evidence type="ECO:0000256" key="1">
    <source>
        <dbReference type="SAM" id="Phobius"/>
    </source>
</evidence>
<accession>A0A1H5XPM2</accession>
<name>A0A1H5XPM2_9FLAO</name>
<dbReference type="AlphaFoldDB" id="A0A1H5XPM2"/>
<evidence type="ECO:0000313" key="2">
    <source>
        <dbReference type="EMBL" id="SEG13709.1"/>
    </source>
</evidence>
<dbReference type="Proteomes" id="UP000236738">
    <property type="component" value="Unassembled WGS sequence"/>
</dbReference>
<keyword evidence="1" id="KW-0472">Membrane</keyword>
<keyword evidence="1" id="KW-0812">Transmembrane</keyword>
<dbReference type="OrthoDB" id="1263748at2"/>
<sequence length="63" mass="7453">MNKETTILLAGSFGIFAALGFFAIRKFIKNKRYKLYYDDYHCHFDALQEKQTADDGIEYFAFR</sequence>
<proteinExistence type="predicted"/>
<protein>
    <submittedName>
        <fullName evidence="2">Uncharacterized protein</fullName>
    </submittedName>
</protein>
<dbReference type="EMBL" id="FNUS01000003">
    <property type="protein sequence ID" value="SEG13709.1"/>
    <property type="molecule type" value="Genomic_DNA"/>
</dbReference>
<organism evidence="2 3">
    <name type="scientific">Halpernia humi</name>
    <dbReference type="NCBI Taxonomy" id="493375"/>
    <lineage>
        <taxon>Bacteria</taxon>
        <taxon>Pseudomonadati</taxon>
        <taxon>Bacteroidota</taxon>
        <taxon>Flavobacteriia</taxon>
        <taxon>Flavobacteriales</taxon>
        <taxon>Weeksellaceae</taxon>
        <taxon>Chryseobacterium group</taxon>
        <taxon>Halpernia</taxon>
    </lineage>
</organism>